<sequence length="76" mass="9022">MDKDIKYTISSGGETIGYWTQEEYEIWMAKIHGTHEYSEGEQRKIEEVRKRLNNISMIKNSDGSYRFIKEEENSVN</sequence>
<reference evidence="1 2" key="1">
    <citation type="submission" date="2017-04" db="EMBL/GenBank/DDBJ databases">
        <title>Complete Genome Sequence of Lytic Bacteriophage EF1 Infecting Enterococcus faecalis Isolates.</title>
        <authorList>
            <person name="Kim D."/>
            <person name="Kim Y.J."/>
            <person name="Han B.K."/>
            <person name="Kim H."/>
        </authorList>
    </citation>
    <scope>NUCLEOTIDE SEQUENCE [LARGE SCALE GENOMIC DNA]</scope>
</reference>
<organism evidence="1 2">
    <name type="scientific">Enterococcus phage EF1</name>
    <dbReference type="NCBI Taxonomy" id="2025813"/>
    <lineage>
        <taxon>Viruses</taxon>
        <taxon>Duplodnaviria</taxon>
        <taxon>Heunggongvirae</taxon>
        <taxon>Uroviricota</taxon>
        <taxon>Caudoviricetes</taxon>
    </lineage>
</organism>
<keyword evidence="2" id="KW-1185">Reference proteome</keyword>
<evidence type="ECO:0000313" key="2">
    <source>
        <dbReference type="Proteomes" id="UP000260005"/>
    </source>
</evidence>
<name>A0A249XXN2_9CAUD</name>
<proteinExistence type="predicted"/>
<dbReference type="Proteomes" id="UP000260005">
    <property type="component" value="Segment"/>
</dbReference>
<evidence type="ECO:0000313" key="1">
    <source>
        <dbReference type="EMBL" id="ASZ76727.1"/>
    </source>
</evidence>
<accession>A0A249XXN2</accession>
<dbReference type="EMBL" id="MF001358">
    <property type="protein sequence ID" value="ASZ76727.1"/>
    <property type="molecule type" value="Genomic_DNA"/>
</dbReference>
<protein>
    <submittedName>
        <fullName evidence="1">Uncharacterized protein</fullName>
    </submittedName>
</protein>